<reference evidence="2" key="1">
    <citation type="submission" date="2013-04" db="EMBL/GenBank/DDBJ databases">
        <authorList>
            <person name="Qu J."/>
            <person name="Murali S.C."/>
            <person name="Bandaranaike D."/>
            <person name="Bellair M."/>
            <person name="Blankenburg K."/>
            <person name="Chao H."/>
            <person name="Dinh H."/>
            <person name="Doddapaneni H."/>
            <person name="Downs B."/>
            <person name="Dugan-Rocha S."/>
            <person name="Elkadiri S."/>
            <person name="Gnanaolivu R.D."/>
            <person name="Hernandez B."/>
            <person name="Javaid M."/>
            <person name="Jayaseelan J.C."/>
            <person name="Lee S."/>
            <person name="Li M."/>
            <person name="Ming W."/>
            <person name="Munidasa M."/>
            <person name="Muniz J."/>
            <person name="Nguyen L."/>
            <person name="Ongeri F."/>
            <person name="Osuji N."/>
            <person name="Pu L.-L."/>
            <person name="Puazo M."/>
            <person name="Qu C."/>
            <person name="Quiroz J."/>
            <person name="Raj R."/>
            <person name="Weissenberger G."/>
            <person name="Xin Y."/>
            <person name="Zou X."/>
            <person name="Han Y."/>
            <person name="Richards S."/>
            <person name="Worley K."/>
            <person name="Muzny D."/>
            <person name="Gibbs R."/>
        </authorList>
    </citation>
    <scope>NUCLEOTIDE SEQUENCE</scope>
    <source>
        <strain evidence="2">Sampled in the wild</strain>
    </source>
</reference>
<dbReference type="AlphaFoldDB" id="A0A8K0JW19"/>
<keyword evidence="1" id="KW-1133">Transmembrane helix</keyword>
<organism evidence="2 3">
    <name type="scientific">Ladona fulva</name>
    <name type="common">Scarce chaser dragonfly</name>
    <name type="synonym">Libellula fulva</name>
    <dbReference type="NCBI Taxonomy" id="123851"/>
    <lineage>
        <taxon>Eukaryota</taxon>
        <taxon>Metazoa</taxon>
        <taxon>Ecdysozoa</taxon>
        <taxon>Arthropoda</taxon>
        <taxon>Hexapoda</taxon>
        <taxon>Insecta</taxon>
        <taxon>Pterygota</taxon>
        <taxon>Palaeoptera</taxon>
        <taxon>Odonata</taxon>
        <taxon>Epiprocta</taxon>
        <taxon>Anisoptera</taxon>
        <taxon>Libelluloidea</taxon>
        <taxon>Libellulidae</taxon>
        <taxon>Ladona</taxon>
    </lineage>
</organism>
<dbReference type="Proteomes" id="UP000792457">
    <property type="component" value="Unassembled WGS sequence"/>
</dbReference>
<protein>
    <submittedName>
        <fullName evidence="2">Uncharacterized protein</fullName>
    </submittedName>
</protein>
<sequence>MSIMETPLHVTASFEIQSVIRFLTAKNKTAVKIHQQISSVYGKDAISVQMARCWLTMSIEGRETVHDEERSGRSMATRQADPSLIHEAKNFDKYIYKKLQATMLPAETKDSEDTTEYLTYTSFSAYFFRFLKSKITRTEVLSLSSGTFFSSTFGAVIVAIRFLTVSGLAEVIGGTTFFAFLFGVSSLAFTIGFLTTRVTFSTTGIVVGSTTRVTEVSAEAGKDKDPLVTILLEIGLPLLGLPTGFLGCIDEPEGGRPLVGRRTGMGGGEGGGGVGGGGCCGGGV</sequence>
<reference evidence="2" key="2">
    <citation type="submission" date="2017-10" db="EMBL/GenBank/DDBJ databases">
        <title>Ladona fulva Genome sequencing and assembly.</title>
        <authorList>
            <person name="Murali S."/>
            <person name="Richards S."/>
            <person name="Bandaranaike D."/>
            <person name="Bellair M."/>
            <person name="Blankenburg K."/>
            <person name="Chao H."/>
            <person name="Dinh H."/>
            <person name="Doddapaneni H."/>
            <person name="Dugan-Rocha S."/>
            <person name="Elkadiri S."/>
            <person name="Gnanaolivu R."/>
            <person name="Hernandez B."/>
            <person name="Skinner E."/>
            <person name="Javaid M."/>
            <person name="Lee S."/>
            <person name="Li M."/>
            <person name="Ming W."/>
            <person name="Munidasa M."/>
            <person name="Muniz J."/>
            <person name="Nguyen L."/>
            <person name="Hughes D."/>
            <person name="Osuji N."/>
            <person name="Pu L.-L."/>
            <person name="Puazo M."/>
            <person name="Qu C."/>
            <person name="Quiroz J."/>
            <person name="Raj R."/>
            <person name="Weissenberger G."/>
            <person name="Xin Y."/>
            <person name="Zou X."/>
            <person name="Han Y."/>
            <person name="Worley K."/>
            <person name="Muzny D."/>
            <person name="Gibbs R."/>
        </authorList>
    </citation>
    <scope>NUCLEOTIDE SEQUENCE</scope>
    <source>
        <strain evidence="2">Sampled in the wild</strain>
    </source>
</reference>
<keyword evidence="1" id="KW-0812">Transmembrane</keyword>
<feature type="transmembrane region" description="Helical" evidence="1">
    <location>
        <begin position="140"/>
        <end position="163"/>
    </location>
</feature>
<comment type="caution">
    <text evidence="2">The sequence shown here is derived from an EMBL/GenBank/DDBJ whole genome shotgun (WGS) entry which is preliminary data.</text>
</comment>
<accession>A0A8K0JW19</accession>
<dbReference type="OrthoDB" id="10017160at2759"/>
<gene>
    <name evidence="2" type="ORF">J437_LFUL003632</name>
</gene>
<evidence type="ECO:0000313" key="3">
    <source>
        <dbReference type="Proteomes" id="UP000792457"/>
    </source>
</evidence>
<evidence type="ECO:0000313" key="2">
    <source>
        <dbReference type="EMBL" id="KAG8223726.1"/>
    </source>
</evidence>
<proteinExistence type="predicted"/>
<name>A0A8K0JW19_LADFU</name>
<feature type="transmembrane region" description="Helical" evidence="1">
    <location>
        <begin position="175"/>
        <end position="194"/>
    </location>
</feature>
<evidence type="ECO:0000256" key="1">
    <source>
        <dbReference type="SAM" id="Phobius"/>
    </source>
</evidence>
<keyword evidence="1" id="KW-0472">Membrane</keyword>
<keyword evidence="3" id="KW-1185">Reference proteome</keyword>
<dbReference type="EMBL" id="KZ308171">
    <property type="protein sequence ID" value="KAG8223726.1"/>
    <property type="molecule type" value="Genomic_DNA"/>
</dbReference>